<evidence type="ECO:0000313" key="5">
    <source>
        <dbReference type="Proteomes" id="UP000762676"/>
    </source>
</evidence>
<dbReference type="Proteomes" id="UP000762676">
    <property type="component" value="Unassembled WGS sequence"/>
</dbReference>
<gene>
    <name evidence="4" type="ORF">ElyMa_006264700</name>
</gene>
<evidence type="ECO:0000256" key="2">
    <source>
        <dbReference type="ARBA" id="ARBA00022729"/>
    </source>
</evidence>
<organism evidence="4 5">
    <name type="scientific">Elysia marginata</name>
    <dbReference type="NCBI Taxonomy" id="1093978"/>
    <lineage>
        <taxon>Eukaryota</taxon>
        <taxon>Metazoa</taxon>
        <taxon>Spiralia</taxon>
        <taxon>Lophotrochozoa</taxon>
        <taxon>Mollusca</taxon>
        <taxon>Gastropoda</taxon>
        <taxon>Heterobranchia</taxon>
        <taxon>Euthyneura</taxon>
        <taxon>Panpulmonata</taxon>
        <taxon>Sacoglossa</taxon>
        <taxon>Placobranchoidea</taxon>
        <taxon>Plakobranchidae</taxon>
        <taxon>Elysia</taxon>
    </lineage>
</organism>
<evidence type="ECO:0000256" key="1">
    <source>
        <dbReference type="ARBA" id="ARBA00022614"/>
    </source>
</evidence>
<keyword evidence="5" id="KW-1185">Reference proteome</keyword>
<reference evidence="4 5" key="1">
    <citation type="journal article" date="2021" name="Elife">
        <title>Chloroplast acquisition without the gene transfer in kleptoplastic sea slugs, Plakobranchus ocellatus.</title>
        <authorList>
            <person name="Maeda T."/>
            <person name="Takahashi S."/>
            <person name="Yoshida T."/>
            <person name="Shimamura S."/>
            <person name="Takaki Y."/>
            <person name="Nagai Y."/>
            <person name="Toyoda A."/>
            <person name="Suzuki Y."/>
            <person name="Arimoto A."/>
            <person name="Ishii H."/>
            <person name="Satoh N."/>
            <person name="Nishiyama T."/>
            <person name="Hasebe M."/>
            <person name="Maruyama T."/>
            <person name="Minagawa J."/>
            <person name="Obokata J."/>
            <person name="Shigenobu S."/>
        </authorList>
    </citation>
    <scope>NUCLEOTIDE SEQUENCE [LARGE SCALE GENOMIC DNA]</scope>
</reference>
<sequence length="156" mass="17494">MAPTRRRKANFELKVHDTDISSEDFMTSTPDTLLSPRDISMASPVDHTNHGTLDCTQPTHQRLIRSTHGADCYPQRLQHGRNTRATGGVTNGMRSKSCLSLLLTVLLVVLLAVPDCSSAQYRCPRPCRCRSRGFVDCGFRSLNRVPRGIPRYVQRL</sequence>
<name>A0AAV4HDC3_9GAST</name>
<dbReference type="AlphaFoldDB" id="A0AAV4HDC3"/>
<comment type="caution">
    <text evidence="4">The sequence shown here is derived from an EMBL/GenBank/DDBJ whole genome shotgun (WGS) entry which is preliminary data.</text>
</comment>
<proteinExistence type="predicted"/>
<dbReference type="EMBL" id="BMAT01012580">
    <property type="protein sequence ID" value="GFR95041.1"/>
    <property type="molecule type" value="Genomic_DNA"/>
</dbReference>
<dbReference type="InterPro" id="IPR000372">
    <property type="entry name" value="LRRNT"/>
</dbReference>
<protein>
    <submittedName>
        <fullName evidence="4">Matrix-remodeling-associated protein 5</fullName>
    </submittedName>
</protein>
<dbReference type="SMART" id="SM00013">
    <property type="entry name" value="LRRNT"/>
    <property type="match status" value="1"/>
</dbReference>
<keyword evidence="2" id="KW-0732">Signal</keyword>
<evidence type="ECO:0000259" key="3">
    <source>
        <dbReference type="SMART" id="SM00013"/>
    </source>
</evidence>
<evidence type="ECO:0000313" key="4">
    <source>
        <dbReference type="EMBL" id="GFR95041.1"/>
    </source>
</evidence>
<feature type="domain" description="LRRNT" evidence="3">
    <location>
        <begin position="122"/>
        <end position="155"/>
    </location>
</feature>
<accession>A0AAV4HDC3</accession>
<keyword evidence="1" id="KW-0433">Leucine-rich repeat</keyword>